<evidence type="ECO:0000256" key="2">
    <source>
        <dbReference type="ARBA" id="ARBA00022516"/>
    </source>
</evidence>
<keyword evidence="5" id="KW-0752">Steroid biosynthesis</keyword>
<keyword evidence="7" id="KW-0443">Lipid metabolism</keyword>
<reference evidence="11" key="1">
    <citation type="submission" date="2020-09" db="EMBL/GenBank/DDBJ databases">
        <authorList>
            <person name="Kikuchi T."/>
        </authorList>
    </citation>
    <scope>NUCLEOTIDE SEQUENCE</scope>
    <source>
        <strain evidence="11">SH1</strain>
    </source>
</reference>
<dbReference type="SUPFAM" id="SSF51735">
    <property type="entry name" value="NAD(P)-binding Rossmann-fold domains"/>
    <property type="match status" value="1"/>
</dbReference>
<dbReference type="EMBL" id="CAJFDH010000002">
    <property type="protein sequence ID" value="CAD5212347.1"/>
    <property type="molecule type" value="Genomic_DNA"/>
</dbReference>
<evidence type="ECO:0000256" key="7">
    <source>
        <dbReference type="ARBA" id="ARBA00023098"/>
    </source>
</evidence>
<dbReference type="Proteomes" id="UP000783686">
    <property type="component" value="Unassembled WGS sequence"/>
</dbReference>
<dbReference type="PANTHER" id="PTHR43086">
    <property type="entry name" value="VERY-LONG-CHAIN 3-OXOOACYL-COA REDUCTASE"/>
    <property type="match status" value="1"/>
</dbReference>
<evidence type="ECO:0000256" key="5">
    <source>
        <dbReference type="ARBA" id="ARBA00022955"/>
    </source>
</evidence>
<dbReference type="AlphaFoldDB" id="A0A811K8H6"/>
<dbReference type="Proteomes" id="UP000614601">
    <property type="component" value="Unassembled WGS sequence"/>
</dbReference>
<dbReference type="CDD" id="cd05356">
    <property type="entry name" value="17beta-HSD1_like_SDR_c"/>
    <property type="match status" value="1"/>
</dbReference>
<dbReference type="InterPro" id="IPR036291">
    <property type="entry name" value="NAD(P)-bd_dom_sf"/>
</dbReference>
<dbReference type="GO" id="GO:0006694">
    <property type="term" value="P:steroid biosynthetic process"/>
    <property type="evidence" value="ECO:0007669"/>
    <property type="project" value="UniProtKB-KW"/>
</dbReference>
<evidence type="ECO:0000256" key="4">
    <source>
        <dbReference type="ARBA" id="ARBA00022857"/>
    </source>
</evidence>
<keyword evidence="2" id="KW-0444">Lipid biosynthesis</keyword>
<keyword evidence="10" id="KW-0472">Membrane</keyword>
<evidence type="ECO:0000256" key="3">
    <source>
        <dbReference type="ARBA" id="ARBA00022832"/>
    </source>
</evidence>
<keyword evidence="3" id="KW-0276">Fatty acid metabolism</keyword>
<sequence>MGCDCLVKSIGYAAVLYFVSRIATHLWALLYPYVIGGKQDLKKLAGSNTAVVTGATDGIGKAYAFELARKGFDLVLISRTQSKLDETAKEITEKHSGVKVDTISFDFSSGDVKNYEETLFKQLEQYDIGVLVNNVGMSYEYPERLHEIDGGLDRVAGITIINTLPVTLLSAFVLKKMAVRKNGVVINISSSAATKTMAYWAIYSATKKYVNWLSEIMRKEYADKGITIQTILPMMVATKMSKVRKSSFFVPQAPAYARAALGTVGLVDETTGYLSHQIQHDLYFNIIPDWVFNYMSNQTSLATRARALKKKQQKVE</sequence>
<keyword evidence="6" id="KW-0560">Oxidoreductase</keyword>
<keyword evidence="4" id="KW-0521">NADP</keyword>
<dbReference type="GO" id="GO:0005783">
    <property type="term" value="C:endoplasmic reticulum"/>
    <property type="evidence" value="ECO:0007669"/>
    <property type="project" value="TreeGrafter"/>
</dbReference>
<comment type="pathway">
    <text evidence="1">Lipid metabolism; fatty acid biosynthesis.</text>
</comment>
<dbReference type="OrthoDB" id="5545019at2759"/>
<dbReference type="Pfam" id="PF00106">
    <property type="entry name" value="adh_short"/>
    <property type="match status" value="1"/>
</dbReference>
<name>A0A811K8H6_9BILA</name>
<evidence type="ECO:0000313" key="11">
    <source>
        <dbReference type="EMBL" id="CAD5212347.1"/>
    </source>
</evidence>
<dbReference type="GO" id="GO:0016491">
    <property type="term" value="F:oxidoreductase activity"/>
    <property type="evidence" value="ECO:0007669"/>
    <property type="project" value="UniProtKB-KW"/>
</dbReference>
<protein>
    <recommendedName>
        <fullName evidence="13">Steroid dehydrogenase</fullName>
    </recommendedName>
</protein>
<dbReference type="GO" id="GO:0030497">
    <property type="term" value="P:fatty acid elongation"/>
    <property type="evidence" value="ECO:0007669"/>
    <property type="project" value="TreeGrafter"/>
</dbReference>
<dbReference type="InterPro" id="IPR002347">
    <property type="entry name" value="SDR_fam"/>
</dbReference>
<evidence type="ECO:0000256" key="8">
    <source>
        <dbReference type="ARBA" id="ARBA00023160"/>
    </source>
</evidence>
<evidence type="ECO:0000256" key="6">
    <source>
        <dbReference type="ARBA" id="ARBA00023002"/>
    </source>
</evidence>
<proteinExistence type="inferred from homology"/>
<evidence type="ECO:0000313" key="12">
    <source>
        <dbReference type="Proteomes" id="UP000614601"/>
    </source>
</evidence>
<accession>A0A811K8H6</accession>
<feature type="transmembrane region" description="Helical" evidence="10">
    <location>
        <begin position="12"/>
        <end position="34"/>
    </location>
</feature>
<dbReference type="InterPro" id="IPR020904">
    <property type="entry name" value="Sc_DH/Rdtase_CS"/>
</dbReference>
<keyword evidence="10" id="KW-1133">Transmembrane helix</keyword>
<comment type="caution">
    <text evidence="11">The sequence shown here is derived from an EMBL/GenBank/DDBJ whole genome shotgun (WGS) entry which is preliminary data.</text>
</comment>
<evidence type="ECO:0000256" key="9">
    <source>
        <dbReference type="ARBA" id="ARBA00038261"/>
    </source>
</evidence>
<gene>
    <name evidence="11" type="ORF">BOKJ2_LOCUS4157</name>
</gene>
<dbReference type="PRINTS" id="PR00080">
    <property type="entry name" value="SDRFAMILY"/>
</dbReference>
<keyword evidence="12" id="KW-1185">Reference proteome</keyword>
<dbReference type="FunFam" id="3.40.50.720:FF:000467">
    <property type="entry name" value="Steroid dehydrogenase 4"/>
    <property type="match status" value="1"/>
</dbReference>
<dbReference type="PANTHER" id="PTHR43086:SF2">
    <property type="entry name" value="HYDROXYSTEROID DEHYDROGENASE-LIKE PROTEIN 1"/>
    <property type="match status" value="1"/>
</dbReference>
<evidence type="ECO:0008006" key="13">
    <source>
        <dbReference type="Google" id="ProtNLM"/>
    </source>
</evidence>
<organism evidence="11 12">
    <name type="scientific">Bursaphelenchus okinawaensis</name>
    <dbReference type="NCBI Taxonomy" id="465554"/>
    <lineage>
        <taxon>Eukaryota</taxon>
        <taxon>Metazoa</taxon>
        <taxon>Ecdysozoa</taxon>
        <taxon>Nematoda</taxon>
        <taxon>Chromadorea</taxon>
        <taxon>Rhabditida</taxon>
        <taxon>Tylenchina</taxon>
        <taxon>Tylenchomorpha</taxon>
        <taxon>Aphelenchoidea</taxon>
        <taxon>Aphelenchoididae</taxon>
        <taxon>Bursaphelenchus</taxon>
    </lineage>
</organism>
<keyword evidence="10" id="KW-0812">Transmembrane</keyword>
<dbReference type="EMBL" id="CAJFCW020000002">
    <property type="protein sequence ID" value="CAG9095631.1"/>
    <property type="molecule type" value="Genomic_DNA"/>
</dbReference>
<keyword evidence="8" id="KW-0275">Fatty acid biosynthesis</keyword>
<evidence type="ECO:0000256" key="1">
    <source>
        <dbReference type="ARBA" id="ARBA00005194"/>
    </source>
</evidence>
<dbReference type="Gene3D" id="3.40.50.720">
    <property type="entry name" value="NAD(P)-binding Rossmann-like Domain"/>
    <property type="match status" value="1"/>
</dbReference>
<dbReference type="PROSITE" id="PS00061">
    <property type="entry name" value="ADH_SHORT"/>
    <property type="match status" value="1"/>
</dbReference>
<evidence type="ECO:0000256" key="10">
    <source>
        <dbReference type="SAM" id="Phobius"/>
    </source>
</evidence>
<comment type="similarity">
    <text evidence="9">Belongs to the short-chain dehydrogenases/reductases (SDR) family. 17-beta-HSD 3 subfamily.</text>
</comment>
<dbReference type="PRINTS" id="PR00081">
    <property type="entry name" value="GDHRDH"/>
</dbReference>
<dbReference type="PIRSF" id="PIRSF000126">
    <property type="entry name" value="11-beta-HSD1"/>
    <property type="match status" value="1"/>
</dbReference>